<dbReference type="AlphaFoldDB" id="A0A1S7U7E8"/>
<evidence type="ECO:0000313" key="1">
    <source>
        <dbReference type="EMBL" id="CVI62725.1"/>
    </source>
</evidence>
<keyword evidence="2" id="KW-1185">Reference proteome</keyword>
<sequence length="59" mass="6562">MAIELHFANVLQKSDFRDVAEVKRKTGNKLGIFATNGGDPYGAFARNQFGLWCLCARDV</sequence>
<reference evidence="1" key="1">
    <citation type="submission" date="2016-01" db="EMBL/GenBank/DDBJ databases">
        <authorList>
            <person name="Regsiter A."/>
            <person name="william w."/>
        </authorList>
    </citation>
    <scope>NUCLEOTIDE SEQUENCE</scope>
    <source>
        <strain evidence="1">NCPPB 1641</strain>
    </source>
</reference>
<name>A0A1S7U7E8_9HYPH</name>
<dbReference type="Proteomes" id="UP000192140">
    <property type="component" value="Unassembled WGS sequence"/>
</dbReference>
<gene>
    <name evidence="1" type="ORF">AGR7A_pAt10067</name>
</gene>
<dbReference type="EMBL" id="FCNP01000048">
    <property type="protein sequence ID" value="CVI62725.1"/>
    <property type="molecule type" value="Genomic_DNA"/>
</dbReference>
<evidence type="ECO:0000313" key="2">
    <source>
        <dbReference type="Proteomes" id="UP000192140"/>
    </source>
</evidence>
<proteinExistence type="predicted"/>
<accession>A0A1S7U7E8</accession>
<organism evidence="1 2">
    <name type="scientific">Agrobacterium deltaense NCPPB 1641</name>
    <dbReference type="NCBI Taxonomy" id="1183425"/>
    <lineage>
        <taxon>Bacteria</taxon>
        <taxon>Pseudomonadati</taxon>
        <taxon>Pseudomonadota</taxon>
        <taxon>Alphaproteobacteria</taxon>
        <taxon>Hyphomicrobiales</taxon>
        <taxon>Rhizobiaceae</taxon>
        <taxon>Rhizobium/Agrobacterium group</taxon>
        <taxon>Agrobacterium</taxon>
    </lineage>
</organism>
<protein>
    <submittedName>
        <fullName evidence="1">Uncharacterized protein</fullName>
    </submittedName>
</protein>
<comment type="caution">
    <text evidence="1">The sequence shown here is derived from an EMBL/GenBank/DDBJ whole genome shotgun (WGS) entry which is preliminary data.</text>
</comment>